<keyword evidence="2" id="KW-1185">Reference proteome</keyword>
<accession>A0A5B7K2A9</accession>
<dbReference type="AlphaFoldDB" id="A0A5B7K2A9"/>
<evidence type="ECO:0000313" key="2">
    <source>
        <dbReference type="Proteomes" id="UP000324222"/>
    </source>
</evidence>
<gene>
    <name evidence="1" type="ORF">E2C01_094672</name>
</gene>
<protein>
    <submittedName>
        <fullName evidence="1">Uncharacterized protein</fullName>
    </submittedName>
</protein>
<evidence type="ECO:0000313" key="1">
    <source>
        <dbReference type="EMBL" id="MPC99268.1"/>
    </source>
</evidence>
<dbReference type="EMBL" id="VSRR010117646">
    <property type="protein sequence ID" value="MPC99268.1"/>
    <property type="molecule type" value="Genomic_DNA"/>
</dbReference>
<reference evidence="1 2" key="1">
    <citation type="submission" date="2019-05" db="EMBL/GenBank/DDBJ databases">
        <title>Another draft genome of Portunus trituberculatus and its Hox gene families provides insights of decapod evolution.</title>
        <authorList>
            <person name="Jeong J.-H."/>
            <person name="Song I."/>
            <person name="Kim S."/>
            <person name="Choi T."/>
            <person name="Kim D."/>
            <person name="Ryu S."/>
            <person name="Kim W."/>
        </authorList>
    </citation>
    <scope>NUCLEOTIDE SEQUENCE [LARGE SCALE GENOMIC DNA]</scope>
    <source>
        <tissue evidence="1">Muscle</tissue>
    </source>
</reference>
<proteinExistence type="predicted"/>
<dbReference type="Proteomes" id="UP000324222">
    <property type="component" value="Unassembled WGS sequence"/>
</dbReference>
<name>A0A5B7K2A9_PORTR</name>
<comment type="caution">
    <text evidence="1">The sequence shown here is derived from an EMBL/GenBank/DDBJ whole genome shotgun (WGS) entry which is preliminary data.</text>
</comment>
<organism evidence="1 2">
    <name type="scientific">Portunus trituberculatus</name>
    <name type="common">Swimming crab</name>
    <name type="synonym">Neptunus trituberculatus</name>
    <dbReference type="NCBI Taxonomy" id="210409"/>
    <lineage>
        <taxon>Eukaryota</taxon>
        <taxon>Metazoa</taxon>
        <taxon>Ecdysozoa</taxon>
        <taxon>Arthropoda</taxon>
        <taxon>Crustacea</taxon>
        <taxon>Multicrustacea</taxon>
        <taxon>Malacostraca</taxon>
        <taxon>Eumalacostraca</taxon>
        <taxon>Eucarida</taxon>
        <taxon>Decapoda</taxon>
        <taxon>Pleocyemata</taxon>
        <taxon>Brachyura</taxon>
        <taxon>Eubrachyura</taxon>
        <taxon>Portunoidea</taxon>
        <taxon>Portunidae</taxon>
        <taxon>Portuninae</taxon>
        <taxon>Portunus</taxon>
    </lineage>
</organism>
<sequence length="61" mass="6531">MKYVEASPTINATTTTITTTTTTTTITTTTTTTTAAAIMITGCVHKNKDSTRHFQFPAAFD</sequence>